<feature type="non-terminal residue" evidence="2">
    <location>
        <position position="289"/>
    </location>
</feature>
<dbReference type="Gene3D" id="1.25.40.10">
    <property type="entry name" value="Tetratricopeptide repeat domain"/>
    <property type="match status" value="1"/>
</dbReference>
<feature type="compositionally biased region" description="Basic and acidic residues" evidence="1">
    <location>
        <begin position="250"/>
        <end position="261"/>
    </location>
</feature>
<protein>
    <submittedName>
        <fullName evidence="2">Uncharacterized protein</fullName>
    </submittedName>
</protein>
<evidence type="ECO:0000256" key="1">
    <source>
        <dbReference type="SAM" id="MobiDB-lite"/>
    </source>
</evidence>
<sequence length="289" mass="32090">MLSNSLRRLNRTNRLITVDDISDNLLAGRSAAHTQCWKYLQQASYDAALDQSEAICLREPERPDGFVFKARALFKLKRYEEAEEVLLHVMKIAEQNDLIRTDVEGMVKLKDELANSRVEILREQSFRNPMDIAEMHWNDYHKPILELIGFASRMRGAGGSRGGGDGRRSAAADIGDRPMDVDLEIVDIIGAERAKALYPDLVINSPRAKSTPVNKNGGGGGAGYTARRRAAGGHSNLDISGEFPTPSRNTSKEESIAKDVELRTAGLKTQLMLAEEKALKSDQKNRKLE</sequence>
<dbReference type="EMBL" id="CAJPIZ010002999">
    <property type="protein sequence ID" value="CAG2105785.1"/>
    <property type="molecule type" value="Genomic_DNA"/>
</dbReference>
<accession>A0A7R9KM38</accession>
<dbReference type="EMBL" id="OC857574">
    <property type="protein sequence ID" value="CAD7625355.1"/>
    <property type="molecule type" value="Genomic_DNA"/>
</dbReference>
<reference evidence="2" key="1">
    <citation type="submission" date="2020-11" db="EMBL/GenBank/DDBJ databases">
        <authorList>
            <person name="Tran Van P."/>
        </authorList>
    </citation>
    <scope>NUCLEOTIDE SEQUENCE</scope>
</reference>
<dbReference type="OrthoDB" id="6513898at2759"/>
<dbReference type="SUPFAM" id="SSF48452">
    <property type="entry name" value="TPR-like"/>
    <property type="match status" value="1"/>
</dbReference>
<keyword evidence="3" id="KW-1185">Reference proteome</keyword>
<gene>
    <name evidence="2" type="ORF">OSB1V03_LOCUS5790</name>
</gene>
<evidence type="ECO:0000313" key="2">
    <source>
        <dbReference type="EMBL" id="CAD7625355.1"/>
    </source>
</evidence>
<organism evidence="2">
    <name type="scientific">Medioppia subpectinata</name>
    <dbReference type="NCBI Taxonomy" id="1979941"/>
    <lineage>
        <taxon>Eukaryota</taxon>
        <taxon>Metazoa</taxon>
        <taxon>Ecdysozoa</taxon>
        <taxon>Arthropoda</taxon>
        <taxon>Chelicerata</taxon>
        <taxon>Arachnida</taxon>
        <taxon>Acari</taxon>
        <taxon>Acariformes</taxon>
        <taxon>Sarcoptiformes</taxon>
        <taxon>Oribatida</taxon>
        <taxon>Brachypylina</taxon>
        <taxon>Oppioidea</taxon>
        <taxon>Oppiidae</taxon>
        <taxon>Medioppia</taxon>
    </lineage>
</organism>
<dbReference type="Proteomes" id="UP000759131">
    <property type="component" value="Unassembled WGS sequence"/>
</dbReference>
<dbReference type="AlphaFoldDB" id="A0A7R9KM38"/>
<dbReference type="InterPro" id="IPR011990">
    <property type="entry name" value="TPR-like_helical_dom_sf"/>
</dbReference>
<name>A0A7R9KM38_9ACAR</name>
<evidence type="ECO:0000313" key="3">
    <source>
        <dbReference type="Proteomes" id="UP000759131"/>
    </source>
</evidence>
<feature type="region of interest" description="Disordered" evidence="1">
    <location>
        <begin position="206"/>
        <end position="261"/>
    </location>
</feature>
<proteinExistence type="predicted"/>